<feature type="domain" description="ATP-grasp" evidence="16">
    <location>
        <begin position="120"/>
        <end position="316"/>
    </location>
</feature>
<evidence type="ECO:0000256" key="14">
    <source>
        <dbReference type="PROSITE-ProRule" id="PRU00409"/>
    </source>
</evidence>
<evidence type="ECO:0000256" key="9">
    <source>
        <dbReference type="ARBA" id="ARBA00022840"/>
    </source>
</evidence>
<keyword evidence="15" id="KW-0443">Lipid metabolism</keyword>
<keyword evidence="6 15" id="KW-0436">Ligase</keyword>
<dbReference type="Proteomes" id="UP000431269">
    <property type="component" value="Chromosome"/>
</dbReference>
<evidence type="ECO:0000256" key="13">
    <source>
        <dbReference type="ARBA" id="ARBA00048600"/>
    </source>
</evidence>
<name>A0A6I6MLH7_9CAUL</name>
<dbReference type="GO" id="GO:0006633">
    <property type="term" value="P:fatty acid biosynthetic process"/>
    <property type="evidence" value="ECO:0007669"/>
    <property type="project" value="UniProtKB-KW"/>
</dbReference>
<dbReference type="Pfam" id="PF02785">
    <property type="entry name" value="Biotin_carb_C"/>
    <property type="match status" value="1"/>
</dbReference>
<keyword evidence="15" id="KW-0276">Fatty acid metabolism</keyword>
<dbReference type="FunFam" id="3.40.50.20:FF:000010">
    <property type="entry name" value="Propionyl-CoA carboxylase subunit alpha"/>
    <property type="match status" value="1"/>
</dbReference>
<evidence type="ECO:0000256" key="15">
    <source>
        <dbReference type="RuleBase" id="RU365063"/>
    </source>
</evidence>
<keyword evidence="15" id="KW-0275">Fatty acid biosynthesis</keyword>
<keyword evidence="10" id="KW-0460">Magnesium</keyword>
<dbReference type="PROSITE" id="PS50975">
    <property type="entry name" value="ATP_GRASP"/>
    <property type="match status" value="1"/>
</dbReference>
<evidence type="ECO:0000256" key="8">
    <source>
        <dbReference type="ARBA" id="ARBA00022741"/>
    </source>
</evidence>
<comment type="function">
    <text evidence="1 15">This protein is a component of the acetyl coenzyme A carboxylase complex; first, biotin carboxylase catalyzes the carboxylation of the carrier protein and then the transcarboxylase transfers the carboxyl group to form malonyl-CoA.</text>
</comment>
<dbReference type="FunFam" id="3.30.1490.20:FF:000018">
    <property type="entry name" value="Biotin carboxylase"/>
    <property type="match status" value="1"/>
</dbReference>
<evidence type="ECO:0000256" key="11">
    <source>
        <dbReference type="ARBA" id="ARBA00023267"/>
    </source>
</evidence>
<protein>
    <recommendedName>
        <fullName evidence="5 15">Biotin carboxylase</fullName>
        <ecNumber evidence="4 15">6.3.4.14</ecNumber>
    </recommendedName>
    <alternativeName>
        <fullName evidence="12 15">Acetyl-coenzyme A carboxylase biotin carboxylase subunit A</fullName>
    </alternativeName>
</protein>
<keyword evidence="9 14" id="KW-0067">ATP-binding</keyword>
<evidence type="ECO:0000256" key="12">
    <source>
        <dbReference type="ARBA" id="ARBA00033786"/>
    </source>
</evidence>
<evidence type="ECO:0000259" key="17">
    <source>
        <dbReference type="PROSITE" id="PS50979"/>
    </source>
</evidence>
<evidence type="ECO:0000256" key="2">
    <source>
        <dbReference type="ARBA" id="ARBA00004956"/>
    </source>
</evidence>
<comment type="catalytic activity">
    <reaction evidence="13 15">
        <text>N(6)-biotinyl-L-lysyl-[protein] + hydrogencarbonate + ATP = N(6)-carboxybiotinyl-L-lysyl-[protein] + ADP + phosphate + H(+)</text>
        <dbReference type="Rhea" id="RHEA:13501"/>
        <dbReference type="Rhea" id="RHEA-COMP:10505"/>
        <dbReference type="Rhea" id="RHEA-COMP:10506"/>
        <dbReference type="ChEBI" id="CHEBI:15378"/>
        <dbReference type="ChEBI" id="CHEBI:17544"/>
        <dbReference type="ChEBI" id="CHEBI:30616"/>
        <dbReference type="ChEBI" id="CHEBI:43474"/>
        <dbReference type="ChEBI" id="CHEBI:83144"/>
        <dbReference type="ChEBI" id="CHEBI:83145"/>
        <dbReference type="ChEBI" id="CHEBI:456216"/>
        <dbReference type="EC" id="6.3.4.14"/>
    </reaction>
</comment>
<dbReference type="GO" id="GO:0004075">
    <property type="term" value="F:biotin carboxylase activity"/>
    <property type="evidence" value="ECO:0007669"/>
    <property type="project" value="UniProtKB-EC"/>
</dbReference>
<dbReference type="InterPro" id="IPR011761">
    <property type="entry name" value="ATP-grasp"/>
</dbReference>
<dbReference type="SMART" id="SM00878">
    <property type="entry name" value="Biotin_carb_C"/>
    <property type="match status" value="1"/>
</dbReference>
<comment type="pathway">
    <text evidence="2 15">Lipid metabolism; malonyl-CoA biosynthesis; malonyl-CoA from acetyl-CoA: step 1/1.</text>
</comment>
<dbReference type="NCBIfam" id="NF006367">
    <property type="entry name" value="PRK08591.1"/>
    <property type="match status" value="1"/>
</dbReference>
<keyword evidence="19" id="KW-1185">Reference proteome</keyword>
<evidence type="ECO:0000313" key="19">
    <source>
        <dbReference type="Proteomes" id="UP000431269"/>
    </source>
</evidence>
<keyword evidence="8 14" id="KW-0547">Nucleotide-binding</keyword>
<dbReference type="InterPro" id="IPR051602">
    <property type="entry name" value="ACC_Biotin_Carboxylase"/>
</dbReference>
<feature type="domain" description="Biotin carboxylation" evidence="17">
    <location>
        <begin position="1"/>
        <end position="444"/>
    </location>
</feature>
<evidence type="ECO:0000256" key="4">
    <source>
        <dbReference type="ARBA" id="ARBA00013263"/>
    </source>
</evidence>
<dbReference type="AlphaFoldDB" id="A0A6I6MLH7"/>
<evidence type="ECO:0000259" key="16">
    <source>
        <dbReference type="PROSITE" id="PS50975"/>
    </source>
</evidence>
<dbReference type="InterPro" id="IPR005479">
    <property type="entry name" value="CPAse_ATP-bd"/>
</dbReference>
<dbReference type="UniPathway" id="UPA00655">
    <property type="reaction ID" value="UER00711"/>
</dbReference>
<evidence type="ECO:0000256" key="3">
    <source>
        <dbReference type="ARBA" id="ARBA00011750"/>
    </source>
</evidence>
<keyword evidence="7" id="KW-0479">Metal-binding</keyword>
<dbReference type="PROSITE" id="PS50979">
    <property type="entry name" value="BC"/>
    <property type="match status" value="1"/>
</dbReference>
<keyword evidence="11 15" id="KW-0092">Biotin</keyword>
<comment type="subunit">
    <text evidence="3 15">Acetyl-CoA carboxylase is a heterohexamer of biotin carboxyl carrier protein, biotin carboxylase and the two subunits of carboxyl transferase in a 2:2 complex.</text>
</comment>
<dbReference type="PANTHER" id="PTHR48095">
    <property type="entry name" value="PYRUVATE CARBOXYLASE SUBUNIT A"/>
    <property type="match status" value="1"/>
</dbReference>
<accession>A0A6I6MLH7</accession>
<dbReference type="Pfam" id="PF02786">
    <property type="entry name" value="CPSase_L_D2"/>
    <property type="match status" value="1"/>
</dbReference>
<dbReference type="InterPro" id="IPR005482">
    <property type="entry name" value="Biotin_COase_C"/>
</dbReference>
<proteinExistence type="predicted"/>
<dbReference type="PANTHER" id="PTHR48095:SF2">
    <property type="entry name" value="BIOTIN CARBOXYLASE, CHLOROPLASTIC"/>
    <property type="match status" value="1"/>
</dbReference>
<dbReference type="InterPro" id="IPR005481">
    <property type="entry name" value="BC-like_N"/>
</dbReference>
<keyword evidence="15" id="KW-0444">Lipid biosynthesis</keyword>
<dbReference type="GO" id="GO:2001295">
    <property type="term" value="P:malonyl-CoA biosynthetic process"/>
    <property type="evidence" value="ECO:0007669"/>
    <property type="project" value="UniProtKB-UniPathway"/>
</dbReference>
<dbReference type="InterPro" id="IPR011764">
    <property type="entry name" value="Biotin_carboxylation_dom"/>
</dbReference>
<dbReference type="Gene3D" id="3.30.470.20">
    <property type="entry name" value="ATP-grasp fold, B domain"/>
    <property type="match status" value="1"/>
</dbReference>
<organism evidence="18 19">
    <name type="scientific">Terricaulis silvestris</name>
    <dbReference type="NCBI Taxonomy" id="2686094"/>
    <lineage>
        <taxon>Bacteria</taxon>
        <taxon>Pseudomonadati</taxon>
        <taxon>Pseudomonadota</taxon>
        <taxon>Alphaproteobacteria</taxon>
        <taxon>Caulobacterales</taxon>
        <taxon>Caulobacteraceae</taxon>
        <taxon>Terricaulis</taxon>
    </lineage>
</organism>
<dbReference type="SUPFAM" id="SSF56059">
    <property type="entry name" value="Glutathione synthetase ATP-binding domain-like"/>
    <property type="match status" value="1"/>
</dbReference>
<dbReference type="EMBL" id="CP047045">
    <property type="protein sequence ID" value="QGZ94851.1"/>
    <property type="molecule type" value="Genomic_DNA"/>
</dbReference>
<sequence>MFEKVLIANRGEIALRIHRACKEMGIATVAVHSTADTDAMHVRLADESVCIGPPPAAKSYLHIPSIIAAAEITGAQAIHPGYGFLSENAKFAEIVTQHGMTFIGPTAEHIRLMGDKIAAKQAAIDTGMPVVRGSDGGIATEAEAKKVGKKIGYPVLIKAAAGGGGRGMKVARTEDDVVEAFQTARAEAKAAFGNDEVYMEKYLTHPRHIEIQVVADSHGNVIHLGERDCSLQRRHQKVLEEAPSPALNAEDRATIGRVTAEAIQKLGYLGVGTVEYLYEDGEFYFIEMNTRLQVEHPVTEMITGIDLVREQIRIADGAPLSVKQKDVKFNGHAIECRVNAENPATFRPSPGKITSYHPPGGLGVRLDSAIYAGYSIPPNYDSLIGKLIVHGRDRAECLMRLRRALNEMVITGVETTLPLFRDLMNEPDVINGDYSIHWLEKNLAAKAAAES</sequence>
<evidence type="ECO:0000256" key="10">
    <source>
        <dbReference type="ARBA" id="ARBA00022842"/>
    </source>
</evidence>
<dbReference type="EC" id="6.3.4.14" evidence="4 15"/>
<dbReference type="InterPro" id="IPR004549">
    <property type="entry name" value="Acetyl_CoA_COase_biotin_COase"/>
</dbReference>
<reference evidence="19" key="1">
    <citation type="submission" date="2019-12" db="EMBL/GenBank/DDBJ databases">
        <title>Complete genome of Terracaulis silvestris 0127_4.</title>
        <authorList>
            <person name="Vieira S."/>
            <person name="Riedel T."/>
            <person name="Sproer C."/>
            <person name="Pascual J."/>
            <person name="Boedeker C."/>
            <person name="Overmann J."/>
        </authorList>
    </citation>
    <scope>NUCLEOTIDE SEQUENCE [LARGE SCALE GENOMIC DNA]</scope>
    <source>
        <strain evidence="19">0127_4</strain>
    </source>
</reference>
<dbReference type="KEGG" id="tsv:DSM104635_01683"/>
<dbReference type="Pfam" id="PF00289">
    <property type="entry name" value="Biotin_carb_N"/>
    <property type="match status" value="1"/>
</dbReference>
<evidence type="ECO:0000256" key="6">
    <source>
        <dbReference type="ARBA" id="ARBA00022598"/>
    </source>
</evidence>
<dbReference type="GO" id="GO:0005524">
    <property type="term" value="F:ATP binding"/>
    <property type="evidence" value="ECO:0007669"/>
    <property type="project" value="UniProtKB-UniRule"/>
</dbReference>
<dbReference type="GO" id="GO:0046872">
    <property type="term" value="F:metal ion binding"/>
    <property type="evidence" value="ECO:0007669"/>
    <property type="project" value="UniProtKB-KW"/>
</dbReference>
<dbReference type="RefSeq" id="WP_158765753.1">
    <property type="nucleotide sequence ID" value="NZ_CP047045.1"/>
</dbReference>
<dbReference type="InterPro" id="IPR011054">
    <property type="entry name" value="Rudment_hybrid_motif"/>
</dbReference>
<gene>
    <name evidence="18" type="primary">accC</name>
    <name evidence="18" type="ORF">DSM104635_01683</name>
</gene>
<evidence type="ECO:0000313" key="18">
    <source>
        <dbReference type="EMBL" id="QGZ94851.1"/>
    </source>
</evidence>
<dbReference type="SUPFAM" id="SSF51246">
    <property type="entry name" value="Rudiment single hybrid motif"/>
    <property type="match status" value="1"/>
</dbReference>
<dbReference type="InterPro" id="IPR016185">
    <property type="entry name" value="PreATP-grasp_dom_sf"/>
</dbReference>
<dbReference type="PROSITE" id="PS00867">
    <property type="entry name" value="CPSASE_2"/>
    <property type="match status" value="1"/>
</dbReference>
<dbReference type="NCBIfam" id="TIGR00514">
    <property type="entry name" value="accC"/>
    <property type="match status" value="1"/>
</dbReference>
<dbReference type="PROSITE" id="PS00866">
    <property type="entry name" value="CPSASE_1"/>
    <property type="match status" value="1"/>
</dbReference>
<evidence type="ECO:0000256" key="1">
    <source>
        <dbReference type="ARBA" id="ARBA00003761"/>
    </source>
</evidence>
<dbReference type="SUPFAM" id="SSF52440">
    <property type="entry name" value="PreATP-grasp domain"/>
    <property type="match status" value="1"/>
</dbReference>
<evidence type="ECO:0000256" key="7">
    <source>
        <dbReference type="ARBA" id="ARBA00022723"/>
    </source>
</evidence>
<evidence type="ECO:0000256" key="5">
    <source>
        <dbReference type="ARBA" id="ARBA00017242"/>
    </source>
</evidence>